<reference evidence="2 3" key="1">
    <citation type="submission" date="2016-10" db="EMBL/GenBank/DDBJ databases">
        <authorList>
            <person name="de Groot N.N."/>
        </authorList>
    </citation>
    <scope>NUCLEOTIDE SEQUENCE [LARGE SCALE GENOMIC DNA]</scope>
    <source>
        <strain evidence="2 3">DSM 44908</strain>
    </source>
</reference>
<dbReference type="AlphaFoldDB" id="A0A1I0SP77"/>
<accession>A0A1I0SP77</accession>
<dbReference type="GeneID" id="85484539"/>
<proteinExistence type="predicted"/>
<feature type="region of interest" description="Disordered" evidence="1">
    <location>
        <begin position="118"/>
        <end position="145"/>
    </location>
</feature>
<sequence length="145" mass="15831">MTDTNETPESTEVDIDGLRAALKSANEEAASNRHKVKELTEQLETTSQAAGKYKSSYISSKIGAALSEHGATNPKIVKVLDTSKIDLGDDGELVGFDQQLVAVKEEFPEFFDAKRRAPKIDAAERPVPKRALSSAEKLLQQTRNT</sequence>
<protein>
    <submittedName>
        <fullName evidence="2">Phage minor structural protein GP20</fullName>
    </submittedName>
</protein>
<evidence type="ECO:0000313" key="3">
    <source>
        <dbReference type="Proteomes" id="UP000182054"/>
    </source>
</evidence>
<gene>
    <name evidence="2" type="ORF">SAMN05444374_10259</name>
</gene>
<dbReference type="Pfam" id="PF06810">
    <property type="entry name" value="Phage_scaffold"/>
    <property type="match status" value="1"/>
</dbReference>
<evidence type="ECO:0000256" key="1">
    <source>
        <dbReference type="SAM" id="MobiDB-lite"/>
    </source>
</evidence>
<dbReference type="EMBL" id="FOJN01000002">
    <property type="protein sequence ID" value="SFA41324.1"/>
    <property type="molecule type" value="Genomic_DNA"/>
</dbReference>
<evidence type="ECO:0000313" key="2">
    <source>
        <dbReference type="EMBL" id="SFA41324.1"/>
    </source>
</evidence>
<dbReference type="Proteomes" id="UP000182054">
    <property type="component" value="Unassembled WGS sequence"/>
</dbReference>
<name>A0A1I0SP77_9NOCA</name>
<feature type="compositionally biased region" description="Basic and acidic residues" evidence="1">
    <location>
        <begin position="118"/>
        <end position="127"/>
    </location>
</feature>
<organism evidence="2 3">
    <name type="scientific">Rhodococcoides kroppenstedtii</name>
    <dbReference type="NCBI Taxonomy" id="293050"/>
    <lineage>
        <taxon>Bacteria</taxon>
        <taxon>Bacillati</taxon>
        <taxon>Actinomycetota</taxon>
        <taxon>Actinomycetes</taxon>
        <taxon>Mycobacteriales</taxon>
        <taxon>Nocardiaceae</taxon>
        <taxon>Rhodococcoides</taxon>
    </lineage>
</organism>
<dbReference type="InterPro" id="IPR009636">
    <property type="entry name" value="SCAF"/>
</dbReference>
<dbReference type="RefSeq" id="WP_074921736.1">
    <property type="nucleotide sequence ID" value="NZ_FOJN01000002.1"/>
</dbReference>